<name>I3ZE48_TERRK</name>
<dbReference type="SUPFAM" id="SSF52821">
    <property type="entry name" value="Rhodanese/Cell cycle control phosphatase"/>
    <property type="match status" value="1"/>
</dbReference>
<feature type="region of interest" description="Disordered" evidence="7">
    <location>
        <begin position="165"/>
        <end position="187"/>
    </location>
</feature>
<evidence type="ECO:0000313" key="10">
    <source>
        <dbReference type="Proteomes" id="UP000006056"/>
    </source>
</evidence>
<dbReference type="SMART" id="SM00450">
    <property type="entry name" value="RHOD"/>
    <property type="match status" value="1"/>
</dbReference>
<feature type="binding site" evidence="6">
    <location>
        <position position="127"/>
    </location>
    <ligand>
        <name>Fe cation</name>
        <dbReference type="ChEBI" id="CHEBI:24875"/>
        <note>catalytic</note>
    </ligand>
</feature>
<keyword evidence="9" id="KW-0808">Transferase</keyword>
<dbReference type="RefSeq" id="WP_014785085.1">
    <property type="nucleotide sequence ID" value="NC_018014.1"/>
</dbReference>
<dbReference type="Gene3D" id="2.60.120.10">
    <property type="entry name" value="Jelly Rolls"/>
    <property type="match status" value="1"/>
</dbReference>
<dbReference type="Pfam" id="PF05995">
    <property type="entry name" value="CDO_I"/>
    <property type="match status" value="1"/>
</dbReference>
<keyword evidence="10" id="KW-1185">Reference proteome</keyword>
<dbReference type="PANTHER" id="PTHR12918">
    <property type="entry name" value="CYSTEINE DIOXYGENASE"/>
    <property type="match status" value="1"/>
</dbReference>
<gene>
    <name evidence="9" type="ordered locus">Terro_1206</name>
</gene>
<dbReference type="SUPFAM" id="SSF51182">
    <property type="entry name" value="RmlC-like cupins"/>
    <property type="match status" value="1"/>
</dbReference>
<dbReference type="PANTHER" id="PTHR12918:SF1">
    <property type="entry name" value="CYSTEINE DIOXYGENASE TYPE 1"/>
    <property type="match status" value="1"/>
</dbReference>
<evidence type="ECO:0000256" key="2">
    <source>
        <dbReference type="ARBA" id="ARBA00022723"/>
    </source>
</evidence>
<dbReference type="InterPro" id="IPR011051">
    <property type="entry name" value="RmlC_Cupin_sf"/>
</dbReference>
<keyword evidence="4" id="KW-0560">Oxidoreductase</keyword>
<keyword evidence="3" id="KW-0223">Dioxygenase</keyword>
<proteinExistence type="inferred from homology"/>
<feature type="binding site" evidence="6">
    <location>
        <position position="85"/>
    </location>
    <ligand>
        <name>Fe cation</name>
        <dbReference type="ChEBI" id="CHEBI:24875"/>
        <note>catalytic</note>
    </ligand>
</feature>
<keyword evidence="5 6" id="KW-0408">Iron</keyword>
<dbReference type="OrthoDB" id="7059163at2"/>
<dbReference type="STRING" id="926566.Terro_1206"/>
<dbReference type="Proteomes" id="UP000006056">
    <property type="component" value="Chromosome"/>
</dbReference>
<evidence type="ECO:0000259" key="8">
    <source>
        <dbReference type="PROSITE" id="PS50206"/>
    </source>
</evidence>
<dbReference type="InterPro" id="IPR036873">
    <property type="entry name" value="Rhodanese-like_dom_sf"/>
</dbReference>
<dbReference type="CDD" id="cd10548">
    <property type="entry name" value="cupin_CDO"/>
    <property type="match status" value="1"/>
</dbReference>
<evidence type="ECO:0000313" key="9">
    <source>
        <dbReference type="EMBL" id="AFL87516.1"/>
    </source>
</evidence>
<comment type="similarity">
    <text evidence="1">Belongs to the cysteine dioxygenase family.</text>
</comment>
<evidence type="ECO:0000256" key="1">
    <source>
        <dbReference type="ARBA" id="ARBA00006622"/>
    </source>
</evidence>
<feature type="domain" description="Rhodanese" evidence="8">
    <location>
        <begin position="217"/>
        <end position="315"/>
    </location>
</feature>
<organism evidence="9 10">
    <name type="scientific">Terriglobus roseus (strain DSM 18391 / NRRL B-41598 / KBS 63)</name>
    <dbReference type="NCBI Taxonomy" id="926566"/>
    <lineage>
        <taxon>Bacteria</taxon>
        <taxon>Pseudomonadati</taxon>
        <taxon>Acidobacteriota</taxon>
        <taxon>Terriglobia</taxon>
        <taxon>Terriglobales</taxon>
        <taxon>Acidobacteriaceae</taxon>
        <taxon>Terriglobus</taxon>
    </lineage>
</organism>
<dbReference type="Pfam" id="PF00581">
    <property type="entry name" value="Rhodanese"/>
    <property type="match status" value="1"/>
</dbReference>
<feature type="binding site" evidence="6">
    <location>
        <position position="87"/>
    </location>
    <ligand>
        <name>Fe cation</name>
        <dbReference type="ChEBI" id="CHEBI:24875"/>
        <note>catalytic</note>
    </ligand>
</feature>
<dbReference type="eggNOG" id="COG0607">
    <property type="taxonomic scope" value="Bacteria"/>
</dbReference>
<sequence>MPLAAEAVSVSDPIHTSTPVDIPSNAALRTPEELAQIALEFAATDGWLHRVQLSNDHRWYERLHHGADYDLWAISWMPGQSTGFHDHGESAGAFVVVTGVLEEHRPGEEPQSISPGQSRTFGSDFAHDVRNVSLGPAVSIHAYSPPLSEMNEYELDGSQLVLRTHPSERSKSLSDAQAEPSAPATAITNASSIDQVLTRARARLRRLSPAEAFESAVAKGALLVDIRPAAQRAVEGNIPGTLVIERNVLEWRLDPSSSARLPVANDHDVQVIVFCSEGYTSSLAAAALQDLGLWRATDVVGGFKAWRSAGLPTTPE</sequence>
<dbReference type="KEGG" id="trs:Terro_1206"/>
<dbReference type="GO" id="GO:0016702">
    <property type="term" value="F:oxidoreductase activity, acting on single donors with incorporation of molecular oxygen, incorporation of two atoms of oxygen"/>
    <property type="evidence" value="ECO:0007669"/>
    <property type="project" value="InterPro"/>
</dbReference>
<reference evidence="9 10" key="1">
    <citation type="submission" date="2012-06" db="EMBL/GenBank/DDBJ databases">
        <title>Complete genome of Terriglobus roseus DSM 18391.</title>
        <authorList>
            <consortium name="US DOE Joint Genome Institute (JGI-PGF)"/>
            <person name="Lucas S."/>
            <person name="Copeland A."/>
            <person name="Lapidus A."/>
            <person name="Glavina del Rio T."/>
            <person name="Dalin E."/>
            <person name="Tice H."/>
            <person name="Bruce D."/>
            <person name="Goodwin L."/>
            <person name="Pitluck S."/>
            <person name="Peters L."/>
            <person name="Mikhailova N."/>
            <person name="Munk A.C.C."/>
            <person name="Kyrpides N."/>
            <person name="Mavromatis K."/>
            <person name="Ivanova N."/>
            <person name="Brettin T."/>
            <person name="Detter J.C."/>
            <person name="Han C."/>
            <person name="Larimer F."/>
            <person name="Land M."/>
            <person name="Hauser L."/>
            <person name="Markowitz V."/>
            <person name="Cheng J.-F."/>
            <person name="Hugenholtz P."/>
            <person name="Woyke T."/>
            <person name="Wu D."/>
            <person name="Brambilla E."/>
            <person name="Klenk H.-P."/>
            <person name="Eisen J.A."/>
        </authorList>
    </citation>
    <scope>NUCLEOTIDE SEQUENCE [LARGE SCALE GENOMIC DNA]</scope>
    <source>
        <strain evidence="10">DSM 18391 / NRRL B-41598 / KBS 63</strain>
    </source>
</reference>
<evidence type="ECO:0000256" key="3">
    <source>
        <dbReference type="ARBA" id="ARBA00022964"/>
    </source>
</evidence>
<dbReference type="InterPro" id="IPR010300">
    <property type="entry name" value="CDO_1"/>
</dbReference>
<dbReference type="InterPro" id="IPR014710">
    <property type="entry name" value="RmlC-like_jellyroll"/>
</dbReference>
<evidence type="ECO:0000256" key="7">
    <source>
        <dbReference type="SAM" id="MobiDB-lite"/>
    </source>
</evidence>
<evidence type="ECO:0000256" key="4">
    <source>
        <dbReference type="ARBA" id="ARBA00023002"/>
    </source>
</evidence>
<evidence type="ECO:0000256" key="5">
    <source>
        <dbReference type="ARBA" id="ARBA00023004"/>
    </source>
</evidence>
<keyword evidence="2 6" id="KW-0479">Metal-binding</keyword>
<dbReference type="GO" id="GO:0016740">
    <property type="term" value="F:transferase activity"/>
    <property type="evidence" value="ECO:0007669"/>
    <property type="project" value="UniProtKB-KW"/>
</dbReference>
<evidence type="ECO:0000256" key="6">
    <source>
        <dbReference type="PIRSR" id="PIRSR610300-51"/>
    </source>
</evidence>
<dbReference type="PATRIC" id="fig|926566.3.peg.1186"/>
<protein>
    <submittedName>
        <fullName evidence="9">Rhodanese-related sulfurtransferase</fullName>
    </submittedName>
</protein>
<dbReference type="Gene3D" id="3.40.250.10">
    <property type="entry name" value="Rhodanese-like domain"/>
    <property type="match status" value="1"/>
</dbReference>
<dbReference type="InterPro" id="IPR001763">
    <property type="entry name" value="Rhodanese-like_dom"/>
</dbReference>
<dbReference type="EMBL" id="CP003379">
    <property type="protein sequence ID" value="AFL87516.1"/>
    <property type="molecule type" value="Genomic_DNA"/>
</dbReference>
<dbReference type="GO" id="GO:0008198">
    <property type="term" value="F:ferrous iron binding"/>
    <property type="evidence" value="ECO:0007669"/>
    <property type="project" value="TreeGrafter"/>
</dbReference>
<dbReference type="HOGENOM" id="CLU_076361_0_0_0"/>
<dbReference type="PROSITE" id="PS50206">
    <property type="entry name" value="RHODANESE_3"/>
    <property type="match status" value="1"/>
</dbReference>
<dbReference type="AlphaFoldDB" id="I3ZE48"/>
<accession>I3ZE48</accession>
<dbReference type="eggNOG" id="COG5553">
    <property type="taxonomic scope" value="Bacteria"/>
</dbReference>